<evidence type="ECO:0000256" key="2">
    <source>
        <dbReference type="ARBA" id="ARBA00022737"/>
    </source>
</evidence>
<dbReference type="InterPro" id="IPR056734">
    <property type="entry name" value="NANM"/>
</dbReference>
<proteinExistence type="predicted"/>
<evidence type="ECO:0000256" key="1">
    <source>
        <dbReference type="ARBA" id="ARBA00022441"/>
    </source>
</evidence>
<protein>
    <submittedName>
        <fullName evidence="3">N-acetylneuraminic acid mutarotase</fullName>
    </submittedName>
</protein>
<dbReference type="InterPro" id="IPR051746">
    <property type="entry name" value="Kelch_domain_containing_8"/>
</dbReference>
<keyword evidence="1" id="KW-0880">Kelch repeat</keyword>
<reference evidence="3 4" key="1">
    <citation type="submission" date="2020-08" db="EMBL/GenBank/DDBJ databases">
        <title>Genomic Encyclopedia of Type Strains, Phase IV (KMG-IV): sequencing the most valuable type-strain genomes for metagenomic binning, comparative biology and taxonomic classification.</title>
        <authorList>
            <person name="Goeker M."/>
        </authorList>
    </citation>
    <scope>NUCLEOTIDE SEQUENCE [LARGE SCALE GENOMIC DNA]</scope>
    <source>
        <strain evidence="3 4">DSM 17976</strain>
    </source>
</reference>
<name>A0A7W5ZEY6_9BACT</name>
<dbReference type="InterPro" id="IPR015915">
    <property type="entry name" value="Kelch-typ_b-propeller"/>
</dbReference>
<keyword evidence="2" id="KW-0677">Repeat</keyword>
<dbReference type="PANTHER" id="PTHR46260">
    <property type="entry name" value="RING-TYPE DOMAIN-CONTAINING PROTEIN"/>
    <property type="match status" value="1"/>
</dbReference>
<dbReference type="SUPFAM" id="SSF117281">
    <property type="entry name" value="Kelch motif"/>
    <property type="match status" value="1"/>
</dbReference>
<organism evidence="3 4">
    <name type="scientific">Runella defluvii</name>
    <dbReference type="NCBI Taxonomy" id="370973"/>
    <lineage>
        <taxon>Bacteria</taxon>
        <taxon>Pseudomonadati</taxon>
        <taxon>Bacteroidota</taxon>
        <taxon>Cytophagia</taxon>
        <taxon>Cytophagales</taxon>
        <taxon>Spirosomataceae</taxon>
        <taxon>Runella</taxon>
    </lineage>
</organism>
<dbReference type="Proteomes" id="UP000541352">
    <property type="component" value="Unassembled WGS sequence"/>
</dbReference>
<dbReference type="EMBL" id="JACIBY010000001">
    <property type="protein sequence ID" value="MBB3836058.1"/>
    <property type="molecule type" value="Genomic_DNA"/>
</dbReference>
<sequence>MRLAKPSFLLFITVFVSVNLLFAQKRMLVENLPPIPDGDGFAGSLAGVSNGGLLVAGGSNFPNGGRPWTGATKTWYDGIFLLETPKSQWKKVGVLPRPLGYAVTVSWRDAVVCVGGSNQQGHVAEAFLMRWKNHQIAFEALPDFPHPIANACGALVGTTLYVAGGLETPNSPEALKKFYALDLAASPRVWKALSTWEGEGRMLSVAASAEGKFYLISGAALTQDKATGVISRVYLKEVHRFDPQKQQWERLPDLPHATVAAASPALVVGNNVVVLGGDTGEWASQTPVLKDKHPGFSTDVLEFSSVTNRWKMVAPFPVDIRSDADARPNESTYLPVTTSFVLWKGRYVIPGGEARPGTRTPRVMWIK</sequence>
<comment type="caution">
    <text evidence="3">The sequence shown here is derived from an EMBL/GenBank/DDBJ whole genome shotgun (WGS) entry which is preliminary data.</text>
</comment>
<dbReference type="PANTHER" id="PTHR46260:SF3">
    <property type="entry name" value="RING-TYPE DOMAIN-CONTAINING PROTEIN"/>
    <property type="match status" value="1"/>
</dbReference>
<accession>A0A7W5ZEY6</accession>
<keyword evidence="4" id="KW-1185">Reference proteome</keyword>
<dbReference type="Gene3D" id="2.120.10.80">
    <property type="entry name" value="Kelch-type beta propeller"/>
    <property type="match status" value="2"/>
</dbReference>
<evidence type="ECO:0000313" key="4">
    <source>
        <dbReference type="Proteomes" id="UP000541352"/>
    </source>
</evidence>
<evidence type="ECO:0000313" key="3">
    <source>
        <dbReference type="EMBL" id="MBB3836058.1"/>
    </source>
</evidence>
<dbReference type="Pfam" id="PF24996">
    <property type="entry name" value="NANM"/>
    <property type="match status" value="2"/>
</dbReference>
<gene>
    <name evidence="3" type="ORF">FHS57_000040</name>
</gene>
<dbReference type="RefSeq" id="WP_183970858.1">
    <property type="nucleotide sequence ID" value="NZ_JACIBY010000001.1"/>
</dbReference>
<dbReference type="AlphaFoldDB" id="A0A7W5ZEY6"/>